<proteinExistence type="predicted"/>
<dbReference type="Proteomes" id="UP001595704">
    <property type="component" value="Unassembled WGS sequence"/>
</dbReference>
<reference evidence="2" key="1">
    <citation type="journal article" date="2019" name="Int. J. Syst. Evol. Microbiol.">
        <title>The Global Catalogue of Microorganisms (GCM) 10K type strain sequencing project: providing services to taxonomists for standard genome sequencing and annotation.</title>
        <authorList>
            <consortium name="The Broad Institute Genomics Platform"/>
            <consortium name="The Broad Institute Genome Sequencing Center for Infectious Disease"/>
            <person name="Wu L."/>
            <person name="Ma J."/>
        </authorList>
    </citation>
    <scope>NUCLEOTIDE SEQUENCE [LARGE SCALE GENOMIC DNA]</scope>
    <source>
        <strain evidence="2">KCTC 42282</strain>
    </source>
</reference>
<accession>A0ABV7UF86</accession>
<evidence type="ECO:0000313" key="2">
    <source>
        <dbReference type="Proteomes" id="UP001595704"/>
    </source>
</evidence>
<dbReference type="RefSeq" id="WP_191318028.1">
    <property type="nucleotide sequence ID" value="NZ_BNCG01000002.1"/>
</dbReference>
<organism evidence="1 2">
    <name type="scientific">Camelimonas fluminis</name>
    <dbReference type="NCBI Taxonomy" id="1576911"/>
    <lineage>
        <taxon>Bacteria</taxon>
        <taxon>Pseudomonadati</taxon>
        <taxon>Pseudomonadota</taxon>
        <taxon>Alphaproteobacteria</taxon>
        <taxon>Hyphomicrobiales</taxon>
        <taxon>Chelatococcaceae</taxon>
        <taxon>Camelimonas</taxon>
    </lineage>
</organism>
<gene>
    <name evidence="1" type="ORF">ACFONL_06555</name>
</gene>
<dbReference type="EMBL" id="JBHRYC010000026">
    <property type="protein sequence ID" value="MFC3637044.1"/>
    <property type="molecule type" value="Genomic_DNA"/>
</dbReference>
<name>A0ABV7UF86_9HYPH</name>
<comment type="caution">
    <text evidence="1">The sequence shown here is derived from an EMBL/GenBank/DDBJ whole genome shotgun (WGS) entry which is preliminary data.</text>
</comment>
<evidence type="ECO:0000313" key="1">
    <source>
        <dbReference type="EMBL" id="MFC3637044.1"/>
    </source>
</evidence>
<keyword evidence="2" id="KW-1185">Reference proteome</keyword>
<protein>
    <submittedName>
        <fullName evidence="1">Uncharacterized protein</fullName>
    </submittedName>
</protein>
<sequence length="68" mass="7529">MNDSTEREELADALKAKAEKYANLEENQRYGELARSYFRGKCVAYRDAAKIASRPTEALASKGGDDGQ</sequence>